<feature type="transmembrane region" description="Helical" evidence="1">
    <location>
        <begin position="45"/>
        <end position="67"/>
    </location>
</feature>
<organism evidence="2 3">
    <name type="scientific">Parastrongyloides trichosuri</name>
    <name type="common">Possum-specific nematode worm</name>
    <dbReference type="NCBI Taxonomy" id="131310"/>
    <lineage>
        <taxon>Eukaryota</taxon>
        <taxon>Metazoa</taxon>
        <taxon>Ecdysozoa</taxon>
        <taxon>Nematoda</taxon>
        <taxon>Chromadorea</taxon>
        <taxon>Rhabditida</taxon>
        <taxon>Tylenchina</taxon>
        <taxon>Panagrolaimomorpha</taxon>
        <taxon>Strongyloidoidea</taxon>
        <taxon>Strongyloididae</taxon>
        <taxon>Parastrongyloides</taxon>
    </lineage>
</organism>
<name>A0A0N4Z161_PARTI</name>
<evidence type="ECO:0000256" key="1">
    <source>
        <dbReference type="SAM" id="Phobius"/>
    </source>
</evidence>
<evidence type="ECO:0000313" key="2">
    <source>
        <dbReference type="Proteomes" id="UP000038045"/>
    </source>
</evidence>
<dbReference type="Gene3D" id="1.20.1070.10">
    <property type="entry name" value="Rhodopsin 7-helix transmembrane proteins"/>
    <property type="match status" value="1"/>
</dbReference>
<reference evidence="3" key="1">
    <citation type="submission" date="2017-02" db="UniProtKB">
        <authorList>
            <consortium name="WormBaseParasite"/>
        </authorList>
    </citation>
    <scope>IDENTIFICATION</scope>
</reference>
<proteinExistence type="predicted"/>
<keyword evidence="1" id="KW-0472">Membrane</keyword>
<dbReference type="WBParaSite" id="PTRK_0000043750.1">
    <property type="protein sequence ID" value="PTRK_0000043750.1"/>
    <property type="gene ID" value="PTRK_0000043750"/>
</dbReference>
<evidence type="ECO:0000313" key="3">
    <source>
        <dbReference type="WBParaSite" id="PTRK_0000043750.1"/>
    </source>
</evidence>
<feature type="transmembrane region" description="Helical" evidence="1">
    <location>
        <begin position="87"/>
        <end position="107"/>
    </location>
</feature>
<sequence length="277" mass="32240">MNFTFVDGIQIFYGVPSFLFYVSIQFFLGNSILRGHSEFKNEFYPLIFFYGFVDLNNYIAVIIFFDIPSWGLFTDFYVKHQLLAEIGMFLLSTNTYIIILSNLVITTNRFVSISYPYNYDKIFCIKNLYKILSITCTLAISLNFPRLLYRGRYKYFNEYDVSVFLYDNNNVNKAYYVGGAFLSGTVFLVSLFLNISNLYKIINLEKGRINHVRADLHLAIYAAILAIGLICLNAYYVIRGIGAFMNDYAMYQCMLPHFGWIIDIIVFGSVWSLFIIR</sequence>
<keyword evidence="2" id="KW-1185">Reference proteome</keyword>
<dbReference type="InterPro" id="IPR019426">
    <property type="entry name" value="7TM_GPCR_serpentine_rcpt_Srv"/>
</dbReference>
<keyword evidence="1" id="KW-1133">Transmembrane helix</keyword>
<dbReference type="AlphaFoldDB" id="A0A0N4Z161"/>
<feature type="transmembrane region" description="Helical" evidence="1">
    <location>
        <begin position="216"/>
        <end position="238"/>
    </location>
</feature>
<feature type="transmembrane region" description="Helical" evidence="1">
    <location>
        <begin position="128"/>
        <end position="149"/>
    </location>
</feature>
<accession>A0A0N4Z161</accession>
<dbReference type="Proteomes" id="UP000038045">
    <property type="component" value="Unplaced"/>
</dbReference>
<keyword evidence="1" id="KW-0812">Transmembrane</keyword>
<feature type="transmembrane region" description="Helical" evidence="1">
    <location>
        <begin position="258"/>
        <end position="276"/>
    </location>
</feature>
<dbReference type="PANTHER" id="PTHR31552">
    <property type="entry name" value="SERPENTINE RECEPTOR CLASS GAMMA"/>
    <property type="match status" value="1"/>
</dbReference>
<protein>
    <submittedName>
        <fullName evidence="3">Serpentine receptor class gamma</fullName>
    </submittedName>
</protein>
<feature type="transmembrane region" description="Helical" evidence="1">
    <location>
        <begin position="174"/>
        <end position="195"/>
    </location>
</feature>
<feature type="transmembrane region" description="Helical" evidence="1">
    <location>
        <begin position="12"/>
        <end position="33"/>
    </location>
</feature>
<dbReference type="Pfam" id="PF10323">
    <property type="entry name" value="7TM_GPCR_Srv"/>
    <property type="match status" value="1"/>
</dbReference>
<dbReference type="PANTHER" id="PTHR31552:SF8">
    <property type="entry name" value="SERPENTINE RECEPTOR CLASS GAMMA"/>
    <property type="match status" value="1"/>
</dbReference>